<reference evidence="1 2" key="1">
    <citation type="submission" date="2020-08" db="EMBL/GenBank/DDBJ databases">
        <title>Genomic Encyclopedia of Type Strains, Phase IV (KMG-IV): sequencing the most valuable type-strain genomes for metagenomic binning, comparative biology and taxonomic classification.</title>
        <authorList>
            <person name="Goeker M."/>
        </authorList>
    </citation>
    <scope>NUCLEOTIDE SEQUENCE [LARGE SCALE GENOMIC DNA]</scope>
    <source>
        <strain evidence="1 2">DSM 29007</strain>
    </source>
</reference>
<dbReference type="RefSeq" id="WP_170034341.1">
    <property type="nucleotide sequence ID" value="NZ_JABDTL010000001.1"/>
</dbReference>
<evidence type="ECO:0000313" key="2">
    <source>
        <dbReference type="Proteomes" id="UP000582837"/>
    </source>
</evidence>
<dbReference type="Proteomes" id="UP000582837">
    <property type="component" value="Unassembled WGS sequence"/>
</dbReference>
<dbReference type="AlphaFoldDB" id="A0A841GXN1"/>
<sequence>MSHTPGQTVLVRLVFADQGTFHAETVNVPMDLLGRYERLVDLLREEESVTRQLFVDMNRLVSAAVVESES</sequence>
<accession>A0A841GXN1</accession>
<name>A0A841GXN1_9BACT</name>
<keyword evidence="2" id="KW-1185">Reference proteome</keyword>
<comment type="caution">
    <text evidence="1">The sequence shown here is derived from an EMBL/GenBank/DDBJ whole genome shotgun (WGS) entry which is preliminary data.</text>
</comment>
<protein>
    <submittedName>
        <fullName evidence="1">Uncharacterized protein</fullName>
    </submittedName>
</protein>
<evidence type="ECO:0000313" key="1">
    <source>
        <dbReference type="EMBL" id="MBB6070508.1"/>
    </source>
</evidence>
<dbReference type="EMBL" id="JACHIA010000005">
    <property type="protein sequence ID" value="MBB6070508.1"/>
    <property type="molecule type" value="Genomic_DNA"/>
</dbReference>
<gene>
    <name evidence="1" type="ORF">HNQ61_002129</name>
</gene>
<proteinExistence type="predicted"/>
<organism evidence="1 2">
    <name type="scientific">Longimicrobium terrae</name>
    <dbReference type="NCBI Taxonomy" id="1639882"/>
    <lineage>
        <taxon>Bacteria</taxon>
        <taxon>Pseudomonadati</taxon>
        <taxon>Gemmatimonadota</taxon>
        <taxon>Longimicrobiia</taxon>
        <taxon>Longimicrobiales</taxon>
        <taxon>Longimicrobiaceae</taxon>
        <taxon>Longimicrobium</taxon>
    </lineage>
</organism>